<dbReference type="EMBL" id="OX395129">
    <property type="protein sequence ID" value="CAI5773148.1"/>
    <property type="molecule type" value="Genomic_DNA"/>
</dbReference>
<evidence type="ECO:0000313" key="2">
    <source>
        <dbReference type="Proteomes" id="UP001178461"/>
    </source>
</evidence>
<reference evidence="1" key="1">
    <citation type="submission" date="2022-12" db="EMBL/GenBank/DDBJ databases">
        <authorList>
            <person name="Alioto T."/>
            <person name="Alioto T."/>
            <person name="Gomez Garrido J."/>
        </authorList>
    </citation>
    <scope>NUCLEOTIDE SEQUENCE</scope>
</reference>
<sequence length="76" mass="8322">MWSQSPWQQLFASLCSIESCGDLGQEGPQKLEILGPLALRAEDGPLKTKSQAKILAVPKTSRCRNSPPGWKHNCDS</sequence>
<dbReference type="Proteomes" id="UP001178461">
    <property type="component" value="Chromosome 4"/>
</dbReference>
<gene>
    <name evidence="1" type="ORF">PODLI_1B012006</name>
</gene>
<dbReference type="AlphaFoldDB" id="A0AA35KA84"/>
<name>A0AA35KA84_9SAUR</name>
<organism evidence="1 2">
    <name type="scientific">Podarcis lilfordi</name>
    <name type="common">Lilford's wall lizard</name>
    <dbReference type="NCBI Taxonomy" id="74358"/>
    <lineage>
        <taxon>Eukaryota</taxon>
        <taxon>Metazoa</taxon>
        <taxon>Chordata</taxon>
        <taxon>Craniata</taxon>
        <taxon>Vertebrata</taxon>
        <taxon>Euteleostomi</taxon>
        <taxon>Lepidosauria</taxon>
        <taxon>Squamata</taxon>
        <taxon>Bifurcata</taxon>
        <taxon>Unidentata</taxon>
        <taxon>Episquamata</taxon>
        <taxon>Laterata</taxon>
        <taxon>Lacertibaenia</taxon>
        <taxon>Lacertidae</taxon>
        <taxon>Podarcis</taxon>
    </lineage>
</organism>
<protein>
    <submittedName>
        <fullName evidence="1">Uncharacterized protein</fullName>
    </submittedName>
</protein>
<accession>A0AA35KA84</accession>
<keyword evidence="2" id="KW-1185">Reference proteome</keyword>
<proteinExistence type="predicted"/>
<evidence type="ECO:0000313" key="1">
    <source>
        <dbReference type="EMBL" id="CAI5773148.1"/>
    </source>
</evidence>